<dbReference type="InterPro" id="IPR032534">
    <property type="entry name" value="EcxA_zinc-bd"/>
</dbReference>
<dbReference type="PANTHER" id="PTHR38478:SF1">
    <property type="entry name" value="ZINC DEPENDENT METALLOPROTEASE DOMAIN LIPOPROTEIN"/>
    <property type="match status" value="1"/>
</dbReference>
<proteinExistence type="predicted"/>
<dbReference type="GO" id="GO:0008237">
    <property type="term" value="F:metallopeptidase activity"/>
    <property type="evidence" value="ECO:0007669"/>
    <property type="project" value="InterPro"/>
</dbReference>
<name>A0A918R114_9FLAO</name>
<dbReference type="InterPro" id="IPR024079">
    <property type="entry name" value="MetalloPept_cat_dom_sf"/>
</dbReference>
<evidence type="ECO:0000259" key="1">
    <source>
        <dbReference type="Pfam" id="PF16313"/>
    </source>
</evidence>
<keyword evidence="4" id="KW-1185">Reference proteome</keyword>
<dbReference type="InterPro" id="IPR033413">
    <property type="entry name" value="DUF5117"/>
</dbReference>
<evidence type="ECO:0000313" key="4">
    <source>
        <dbReference type="Proteomes" id="UP000636004"/>
    </source>
</evidence>
<evidence type="ECO:0000313" key="3">
    <source>
        <dbReference type="EMBL" id="GGZ83026.1"/>
    </source>
</evidence>
<feature type="domain" description="DUF5117" evidence="2">
    <location>
        <begin position="74"/>
        <end position="266"/>
    </location>
</feature>
<reference evidence="3" key="2">
    <citation type="submission" date="2020-09" db="EMBL/GenBank/DDBJ databases">
        <authorList>
            <person name="Sun Q."/>
            <person name="Kim S."/>
        </authorList>
    </citation>
    <scope>NUCLEOTIDE SEQUENCE</scope>
    <source>
        <strain evidence="3">KCTC 12710</strain>
    </source>
</reference>
<protein>
    <recommendedName>
        <fullName evidence="5">DUF5117 domain-containing protein</fullName>
    </recommendedName>
</protein>
<dbReference type="RefSeq" id="WP_189360758.1">
    <property type="nucleotide sequence ID" value="NZ_BMWZ01000004.1"/>
</dbReference>
<dbReference type="PANTHER" id="PTHR38478">
    <property type="entry name" value="PEPTIDASE M1A AND M12B"/>
    <property type="match status" value="1"/>
</dbReference>
<organism evidence="3 4">
    <name type="scientific">Algibacter mikhailovii</name>
    <dbReference type="NCBI Taxonomy" id="425498"/>
    <lineage>
        <taxon>Bacteria</taxon>
        <taxon>Pseudomonadati</taxon>
        <taxon>Bacteroidota</taxon>
        <taxon>Flavobacteriia</taxon>
        <taxon>Flavobacteriales</taxon>
        <taxon>Flavobacteriaceae</taxon>
        <taxon>Algibacter</taxon>
    </lineage>
</organism>
<sequence length="792" mass="88762">MKNTLFLILFSLSISAQQYNGLFNFTYSEKGSPYNETGTTESLILEVNDLESNFLYVNYLSQGLGNNDLGLDRGKIGSQQIVYFQKAGNKLLLIQPNLKFRATTKNQLEKASVEQAFGKSVLFGFPILGKTEKGYEIDLTPFLMQDVFNVAGQLQKSKQGNYSINKQRSALNLERTKAFPKNVEFETLITLQGKPTGTKLKSVVPNTHYVTTYQHHSFIALPEPGYETRAYHPNCGSWDFSYYDYATPIEENIKKQLIERHRLVKKNPEEAISEAVEPIIYYLDNGTPEPVRSALLEGGAWWNQAFESIGYKDAFQIKILPDDADPLDVRYNVIQWVHRSTRGWSYGASITDPRTGEIIKGHVSLGSLRIRHDYMIAKAISNKPYASTNNKEQEMLNMAVARIRQLSAHEIGHTLGFQHNFAASVNDKASVMDYPHPTFELRGDEITYNAAYATGIGKWDKIATAFAYGTGSHSERVSSLNKALKDGFKNMSDSDVIPGGVSSTGHRWDNGADATAELERILTVRQVAMHQFSIDNIDEGEAINTLEDLFVPIYFMHRYQIEAAVKSVAGMDYHRATKGDGGKAASILPKNQQLSALNVILKSISPKELAIPITQLPLFPPRPSATKSNENFKGTTGIAFDAISATTMNVSHTLKLLLHPQRVSRLYQQHVLDNEQLGLEETLDTILVNSIYTAMHKDSYYQSIQQNTSYIILDLLMGLSQSDKILPQVKSIIDHKLKEVQNQLAKTKNKSVFSLAIQERIANYFEHPNAIKSYKIPDIPMGSPIGSYCDTY</sequence>
<dbReference type="AlphaFoldDB" id="A0A918R114"/>
<dbReference type="SUPFAM" id="SSF55486">
    <property type="entry name" value="Metalloproteases ('zincins'), catalytic domain"/>
    <property type="match status" value="1"/>
</dbReference>
<dbReference type="Pfam" id="PF17148">
    <property type="entry name" value="DUF5117"/>
    <property type="match status" value="1"/>
</dbReference>
<dbReference type="EMBL" id="BMWZ01000004">
    <property type="protein sequence ID" value="GGZ83026.1"/>
    <property type="molecule type" value="Genomic_DNA"/>
</dbReference>
<dbReference type="Pfam" id="PF16313">
    <property type="entry name" value="DUF4953"/>
    <property type="match status" value="1"/>
</dbReference>
<dbReference type="InterPro" id="IPR034032">
    <property type="entry name" value="Zn_MMP-like_bac"/>
</dbReference>
<evidence type="ECO:0000259" key="2">
    <source>
        <dbReference type="Pfam" id="PF17148"/>
    </source>
</evidence>
<accession>A0A918R114</accession>
<dbReference type="Gene3D" id="3.40.390.10">
    <property type="entry name" value="Collagenase (Catalytic Domain)"/>
    <property type="match status" value="1"/>
</dbReference>
<feature type="domain" description="EcxA zinc-binding" evidence="1">
    <location>
        <begin position="392"/>
        <end position="686"/>
    </location>
</feature>
<reference evidence="3" key="1">
    <citation type="journal article" date="2014" name="Int. J. Syst. Evol. Microbiol.">
        <title>Complete genome sequence of Corynebacterium casei LMG S-19264T (=DSM 44701T), isolated from a smear-ripened cheese.</title>
        <authorList>
            <consortium name="US DOE Joint Genome Institute (JGI-PGF)"/>
            <person name="Walter F."/>
            <person name="Albersmeier A."/>
            <person name="Kalinowski J."/>
            <person name="Ruckert C."/>
        </authorList>
    </citation>
    <scope>NUCLEOTIDE SEQUENCE</scope>
    <source>
        <strain evidence="3">KCTC 12710</strain>
    </source>
</reference>
<gene>
    <name evidence="3" type="ORF">GCM10007028_21170</name>
</gene>
<dbReference type="CDD" id="cd04276">
    <property type="entry name" value="ZnMc_MMP_like_2"/>
    <property type="match status" value="1"/>
</dbReference>
<comment type="caution">
    <text evidence="3">The sequence shown here is derived from an EMBL/GenBank/DDBJ whole genome shotgun (WGS) entry which is preliminary data.</text>
</comment>
<dbReference type="Proteomes" id="UP000636004">
    <property type="component" value="Unassembled WGS sequence"/>
</dbReference>
<evidence type="ECO:0008006" key="5">
    <source>
        <dbReference type="Google" id="ProtNLM"/>
    </source>
</evidence>